<dbReference type="Gene3D" id="6.10.140.240">
    <property type="match status" value="1"/>
</dbReference>
<dbReference type="HOGENOM" id="CLU_009621_2_1_9"/>
<dbReference type="GO" id="GO:0003677">
    <property type="term" value="F:DNA binding"/>
    <property type="evidence" value="ECO:0007669"/>
    <property type="project" value="UniProtKB-UniRule"/>
</dbReference>
<keyword evidence="8 12" id="KW-0267">Excision nuclease</keyword>
<dbReference type="InterPro" id="IPR014001">
    <property type="entry name" value="Helicase_ATP-bd"/>
</dbReference>
<comment type="function">
    <text evidence="12">The UvrABC repair system catalyzes the recognition and processing of DNA lesions. A damage recognition complex composed of 2 UvrA and 2 UvrB subunits scans DNA for abnormalities. Upon binding of the UvrA(2)B(2) complex to a putative damaged site, the DNA wraps around one UvrB monomer. DNA wrap is dependent on ATP binding by UvrB and probably causes local melting of the DNA helix, facilitating insertion of UvrB beta-hairpin between the DNA strands. Then UvrB probes one DNA strand for the presence of a lesion. If a lesion is found the UvrA subunits dissociate and the UvrB-DNA preincision complex is formed. This complex is subsequently bound by UvrC and the second UvrB is released. If no lesion is found, the DNA wraps around the other UvrB subunit that will check the other stand for damage.</text>
</comment>
<dbReference type="STRING" id="888060.HMPREF9081_1009"/>
<dbReference type="GO" id="GO:0009381">
    <property type="term" value="F:excinuclease ABC activity"/>
    <property type="evidence" value="ECO:0007669"/>
    <property type="project" value="UniProtKB-UniRule"/>
</dbReference>
<dbReference type="PROSITE" id="PS50151">
    <property type="entry name" value="UVR"/>
    <property type="match status" value="1"/>
</dbReference>
<organism evidence="18 19">
    <name type="scientific">Centipeda periodontii DSM 2778</name>
    <dbReference type="NCBI Taxonomy" id="888060"/>
    <lineage>
        <taxon>Bacteria</taxon>
        <taxon>Bacillati</taxon>
        <taxon>Bacillota</taxon>
        <taxon>Negativicutes</taxon>
        <taxon>Selenomonadales</taxon>
        <taxon>Selenomonadaceae</taxon>
        <taxon>Centipeda</taxon>
    </lineage>
</organism>
<dbReference type="OrthoDB" id="9806651at2"/>
<keyword evidence="18" id="KW-0378">Hydrolase</keyword>
<dbReference type="InterPro" id="IPR041471">
    <property type="entry name" value="UvrB_inter"/>
</dbReference>
<dbReference type="HAMAP" id="MF_00204">
    <property type="entry name" value="UvrB"/>
    <property type="match status" value="1"/>
</dbReference>
<feature type="domain" description="Helicase C-terminal" evidence="17">
    <location>
        <begin position="443"/>
        <end position="605"/>
    </location>
</feature>
<dbReference type="GO" id="GO:0005737">
    <property type="term" value="C:cytoplasm"/>
    <property type="evidence" value="ECO:0007669"/>
    <property type="project" value="UniProtKB-SubCell"/>
</dbReference>
<dbReference type="NCBIfam" id="TIGR00631">
    <property type="entry name" value="uvrb"/>
    <property type="match status" value="1"/>
</dbReference>
<comment type="similarity">
    <text evidence="2 12 13">Belongs to the UvrB family.</text>
</comment>
<evidence type="ECO:0000256" key="11">
    <source>
        <dbReference type="ARBA" id="ARBA00029504"/>
    </source>
</evidence>
<dbReference type="RefSeq" id="WP_006305918.1">
    <property type="nucleotide sequence ID" value="NZ_GL892076.1"/>
</dbReference>
<keyword evidence="4 12" id="KW-0547">Nucleotide-binding</keyword>
<keyword evidence="18" id="KW-0540">Nuclease</keyword>
<dbReference type="InterPro" id="IPR001943">
    <property type="entry name" value="UVR_dom"/>
</dbReference>
<dbReference type="InterPro" id="IPR027417">
    <property type="entry name" value="P-loop_NTPase"/>
</dbReference>
<evidence type="ECO:0000259" key="16">
    <source>
        <dbReference type="PROSITE" id="PS51192"/>
    </source>
</evidence>
<sequence>MAMVPKLNTTIFEKEIPFKVIAPFEPMGDQPQAIADIAGGIENGMTAQVLLGATGTGKTYTMAKVIERVQRPTLVIAHNKTLAAQLASEFKSFFPDNYVGYFVSYYDYYQPEAYIAQTDTYIEKDASINDEIDELRHSATCSLFERRDVIIVASVSCIYGLGSPESYHEMVLSVHKGQTIPREAILQKLVSIRYERNDIAFERGRFRVRGDVVEIFPAGYNNRGVRIEMFGDEVERIIEFDAMTGEVYGERLHSMVFPASHYVTDDEDMKIAMADIRTELAERLGELKGAGKLLEAQRLEQRTNYDLEMIEEMGYCSGIENYSRHLTHRKAGDTPYTLLDYFPEDFLIMIDESHVTLPQIHAMYGGDRSRKVSLVDNGFRLPSAFDNRPLTFEEFAARVNQIVYVSATPGKYEMQQAQQVAQQIIRPTGLLDPVVEVRPLDGQIDDLLSEIRVCIDRNERVLVTTLTKRMAENLTEYLREAGVKVRYLHSDIATIERAEIIHDLRAGEFDVLVGINLLREGLDMPEVSLIAILDADKEGFLRSDTALIQTIGRAARNAGGHVIMYGDVITGSMQRAIDETERRRTIQNEYNEAHGITPKTIEKPIVPLIEMTLVAAESTAPYGKKDGKAKKKLGKKERENLVKSLLREMQQASRALEFERAAELRDMIVELEGELPKKKQ</sequence>
<dbReference type="Pfam" id="PF17757">
    <property type="entry name" value="UvrB_inter"/>
    <property type="match status" value="1"/>
</dbReference>
<evidence type="ECO:0000259" key="17">
    <source>
        <dbReference type="PROSITE" id="PS51194"/>
    </source>
</evidence>
<dbReference type="GO" id="GO:0005524">
    <property type="term" value="F:ATP binding"/>
    <property type="evidence" value="ECO:0007669"/>
    <property type="project" value="UniProtKB-UniRule"/>
</dbReference>
<feature type="binding site" evidence="12">
    <location>
        <begin position="52"/>
        <end position="59"/>
    </location>
    <ligand>
        <name>ATP</name>
        <dbReference type="ChEBI" id="CHEBI:30616"/>
    </ligand>
</feature>
<dbReference type="Proteomes" id="UP000004067">
    <property type="component" value="Unassembled WGS sequence"/>
</dbReference>
<evidence type="ECO:0000313" key="19">
    <source>
        <dbReference type="Proteomes" id="UP000004067"/>
    </source>
</evidence>
<dbReference type="InterPro" id="IPR036876">
    <property type="entry name" value="UVR_dom_sf"/>
</dbReference>
<comment type="subcellular location">
    <subcellularLocation>
        <location evidence="1 12 13">Cytoplasm</location>
    </subcellularLocation>
</comment>
<evidence type="ECO:0000256" key="14">
    <source>
        <dbReference type="SAM" id="Coils"/>
    </source>
</evidence>
<feature type="coiled-coil region" evidence="14">
    <location>
        <begin position="635"/>
        <end position="662"/>
    </location>
</feature>
<dbReference type="InterPro" id="IPR006935">
    <property type="entry name" value="Helicase/UvrB_N"/>
</dbReference>
<protein>
    <recommendedName>
        <fullName evidence="11 12">UvrABC system protein B</fullName>
        <shortName evidence="12">Protein UvrB</shortName>
    </recommendedName>
    <alternativeName>
        <fullName evidence="12">Excinuclease ABC subunit B</fullName>
    </alternativeName>
</protein>
<reference evidence="18 19" key="1">
    <citation type="submission" date="2011-04" db="EMBL/GenBank/DDBJ databases">
        <authorList>
            <person name="Muzny D."/>
            <person name="Qin X."/>
            <person name="Deng J."/>
            <person name="Jiang H."/>
            <person name="Liu Y."/>
            <person name="Qu J."/>
            <person name="Song X.-Z."/>
            <person name="Zhang L."/>
            <person name="Thornton R."/>
            <person name="Coyle M."/>
            <person name="Francisco L."/>
            <person name="Jackson L."/>
            <person name="Javaid M."/>
            <person name="Korchina V."/>
            <person name="Kovar C."/>
            <person name="Mata R."/>
            <person name="Mathew T."/>
            <person name="Ngo R."/>
            <person name="Nguyen L."/>
            <person name="Nguyen N."/>
            <person name="Okwuonu G."/>
            <person name="Ongeri F."/>
            <person name="Pham C."/>
            <person name="Simmons D."/>
            <person name="Wilczek-Boney K."/>
            <person name="Hale W."/>
            <person name="Jakkamsetti A."/>
            <person name="Pham P."/>
            <person name="Ruth R."/>
            <person name="San Lucas F."/>
            <person name="Warren J."/>
            <person name="Zhang J."/>
            <person name="Zhao Z."/>
            <person name="Zhou C."/>
            <person name="Zhu D."/>
            <person name="Lee S."/>
            <person name="Bess C."/>
            <person name="Blankenburg K."/>
            <person name="Forbes L."/>
            <person name="Fu Q."/>
            <person name="Gubbala S."/>
            <person name="Hirani K."/>
            <person name="Jayaseelan J.C."/>
            <person name="Lara F."/>
            <person name="Munidasa M."/>
            <person name="Palculict T."/>
            <person name="Patil S."/>
            <person name="Pu L.-L."/>
            <person name="Saada N."/>
            <person name="Tang L."/>
            <person name="Weissenberger G."/>
            <person name="Zhu Y."/>
            <person name="Hemphill L."/>
            <person name="Shang Y."/>
            <person name="Youmans B."/>
            <person name="Ayvaz T."/>
            <person name="Ross M."/>
            <person name="Santibanez J."/>
            <person name="Aqrawi P."/>
            <person name="Gross S."/>
            <person name="Joshi V."/>
            <person name="Fowler G."/>
            <person name="Nazareth L."/>
            <person name="Reid J."/>
            <person name="Worley K."/>
            <person name="Petrosino J."/>
            <person name="Highlander S."/>
            <person name="Gibbs R."/>
        </authorList>
    </citation>
    <scope>NUCLEOTIDE SEQUENCE [LARGE SCALE GENOMIC DNA]</scope>
    <source>
        <strain evidence="18 19">DSM 2778</strain>
    </source>
</reference>
<evidence type="ECO:0000259" key="15">
    <source>
        <dbReference type="PROSITE" id="PS50151"/>
    </source>
</evidence>
<feature type="domain" description="Helicase ATP-binding" evidence="16">
    <location>
        <begin position="39"/>
        <end position="173"/>
    </location>
</feature>
<keyword evidence="7 12" id="KW-0067">ATP-binding</keyword>
<evidence type="ECO:0000256" key="9">
    <source>
        <dbReference type="ARBA" id="ARBA00023204"/>
    </source>
</evidence>
<comment type="caution">
    <text evidence="18">The sequence shown here is derived from an EMBL/GenBank/DDBJ whole genome shotgun (WGS) entry which is preliminary data.</text>
</comment>
<evidence type="ECO:0000256" key="4">
    <source>
        <dbReference type="ARBA" id="ARBA00022741"/>
    </source>
</evidence>
<dbReference type="Gene3D" id="4.10.860.10">
    <property type="entry name" value="UVR domain"/>
    <property type="match status" value="1"/>
</dbReference>
<dbReference type="PROSITE" id="PS51192">
    <property type="entry name" value="HELICASE_ATP_BIND_1"/>
    <property type="match status" value="1"/>
</dbReference>
<keyword evidence="19" id="KW-1185">Reference proteome</keyword>
<keyword evidence="14" id="KW-0175">Coiled coil</keyword>
<dbReference type="SUPFAM" id="SSF46600">
    <property type="entry name" value="C-terminal UvrC-binding domain of UvrB"/>
    <property type="match status" value="1"/>
</dbReference>
<keyword evidence="6 12" id="KW-0228">DNA excision</keyword>
<dbReference type="GO" id="GO:0009432">
    <property type="term" value="P:SOS response"/>
    <property type="evidence" value="ECO:0007669"/>
    <property type="project" value="UniProtKB-UniRule"/>
</dbReference>
<dbReference type="SMART" id="SM00487">
    <property type="entry name" value="DEXDc"/>
    <property type="match status" value="1"/>
</dbReference>
<feature type="domain" description="UVR" evidence="15">
    <location>
        <begin position="639"/>
        <end position="674"/>
    </location>
</feature>
<evidence type="ECO:0000256" key="13">
    <source>
        <dbReference type="RuleBase" id="RU003587"/>
    </source>
</evidence>
<dbReference type="GO" id="GO:0009380">
    <property type="term" value="C:excinuclease repair complex"/>
    <property type="evidence" value="ECO:0007669"/>
    <property type="project" value="InterPro"/>
</dbReference>
<evidence type="ECO:0000256" key="2">
    <source>
        <dbReference type="ARBA" id="ARBA00008533"/>
    </source>
</evidence>
<dbReference type="CDD" id="cd17916">
    <property type="entry name" value="DEXHc_UvrB"/>
    <property type="match status" value="1"/>
</dbReference>
<evidence type="ECO:0000256" key="12">
    <source>
        <dbReference type="HAMAP-Rule" id="MF_00204"/>
    </source>
</evidence>
<comment type="subunit">
    <text evidence="10 12 13">Forms a heterotetramer with UvrA during the search for lesions. Interacts with UvrC in an incision complex.</text>
</comment>
<gene>
    <name evidence="12 18" type="primary">uvrB</name>
    <name evidence="18" type="ORF">HMPREF9081_1009</name>
</gene>
<dbReference type="SUPFAM" id="SSF52540">
    <property type="entry name" value="P-loop containing nucleoside triphosphate hydrolases"/>
    <property type="match status" value="2"/>
</dbReference>
<feature type="short sequence motif" description="Beta-hairpin" evidence="12">
    <location>
        <begin position="105"/>
        <end position="128"/>
    </location>
</feature>
<dbReference type="SMART" id="SM00490">
    <property type="entry name" value="HELICc"/>
    <property type="match status" value="1"/>
</dbReference>
<evidence type="ECO:0000313" key="18">
    <source>
        <dbReference type="EMBL" id="EGK60629.1"/>
    </source>
</evidence>
<evidence type="ECO:0000256" key="10">
    <source>
        <dbReference type="ARBA" id="ARBA00026033"/>
    </source>
</evidence>
<comment type="domain">
    <text evidence="12">The beta-hairpin motif is involved in DNA binding.</text>
</comment>
<evidence type="ECO:0000256" key="5">
    <source>
        <dbReference type="ARBA" id="ARBA00022763"/>
    </source>
</evidence>
<dbReference type="PROSITE" id="PS51194">
    <property type="entry name" value="HELICASE_CTER"/>
    <property type="match status" value="1"/>
</dbReference>
<keyword evidence="18" id="KW-0255">Endonuclease</keyword>
<evidence type="ECO:0000256" key="3">
    <source>
        <dbReference type="ARBA" id="ARBA00022490"/>
    </source>
</evidence>
<dbReference type="PANTHER" id="PTHR24029">
    <property type="entry name" value="UVRABC SYSTEM PROTEIN B"/>
    <property type="match status" value="1"/>
</dbReference>
<dbReference type="eggNOG" id="COG0556">
    <property type="taxonomic scope" value="Bacteria"/>
</dbReference>
<dbReference type="NCBIfam" id="NF003673">
    <property type="entry name" value="PRK05298.1"/>
    <property type="match status" value="1"/>
</dbReference>
<dbReference type="GO" id="GO:0016887">
    <property type="term" value="F:ATP hydrolysis activity"/>
    <property type="evidence" value="ECO:0007669"/>
    <property type="project" value="InterPro"/>
</dbReference>
<dbReference type="Pfam" id="PF04851">
    <property type="entry name" value="ResIII"/>
    <property type="match status" value="1"/>
</dbReference>
<evidence type="ECO:0000256" key="6">
    <source>
        <dbReference type="ARBA" id="ARBA00022769"/>
    </source>
</evidence>
<dbReference type="InterPro" id="IPR001650">
    <property type="entry name" value="Helicase_C-like"/>
</dbReference>
<accession>F5RL43</accession>
<evidence type="ECO:0000256" key="8">
    <source>
        <dbReference type="ARBA" id="ARBA00022881"/>
    </source>
</evidence>
<dbReference type="EMBL" id="AFHQ01000029">
    <property type="protein sequence ID" value="EGK60629.1"/>
    <property type="molecule type" value="Genomic_DNA"/>
</dbReference>
<evidence type="ECO:0000256" key="1">
    <source>
        <dbReference type="ARBA" id="ARBA00004496"/>
    </source>
</evidence>
<dbReference type="Pfam" id="PF12344">
    <property type="entry name" value="UvrB"/>
    <property type="match status" value="1"/>
</dbReference>
<name>F5RL43_9FIRM</name>
<dbReference type="CDD" id="cd18790">
    <property type="entry name" value="SF2_C_UvrB"/>
    <property type="match status" value="1"/>
</dbReference>
<dbReference type="Gene3D" id="3.40.50.300">
    <property type="entry name" value="P-loop containing nucleotide triphosphate hydrolases"/>
    <property type="match status" value="3"/>
</dbReference>
<dbReference type="GO" id="GO:0006289">
    <property type="term" value="P:nucleotide-excision repair"/>
    <property type="evidence" value="ECO:0007669"/>
    <property type="project" value="UniProtKB-UniRule"/>
</dbReference>
<keyword evidence="9 12" id="KW-0234">DNA repair</keyword>
<keyword evidence="3 12" id="KW-0963">Cytoplasm</keyword>
<dbReference type="AlphaFoldDB" id="F5RL43"/>
<dbReference type="PANTHER" id="PTHR24029:SF0">
    <property type="entry name" value="UVRABC SYSTEM PROTEIN B"/>
    <property type="match status" value="1"/>
</dbReference>
<dbReference type="Pfam" id="PF00271">
    <property type="entry name" value="Helicase_C"/>
    <property type="match status" value="1"/>
</dbReference>
<keyword evidence="5 12" id="KW-0227">DNA damage</keyword>
<keyword evidence="12 13" id="KW-0742">SOS response</keyword>
<dbReference type="Pfam" id="PF02151">
    <property type="entry name" value="UVR"/>
    <property type="match status" value="1"/>
</dbReference>
<dbReference type="InterPro" id="IPR004807">
    <property type="entry name" value="UvrB"/>
</dbReference>
<dbReference type="InterPro" id="IPR024759">
    <property type="entry name" value="UvrB_YAD/RRR_dom"/>
</dbReference>
<evidence type="ECO:0000256" key="7">
    <source>
        <dbReference type="ARBA" id="ARBA00022840"/>
    </source>
</evidence>
<proteinExistence type="inferred from homology"/>